<evidence type="ECO:0000313" key="2">
    <source>
        <dbReference type="EMBL" id="MCF0039740.1"/>
    </source>
</evidence>
<dbReference type="EMBL" id="JAJTTA010000002">
    <property type="protein sequence ID" value="MCF0039740.1"/>
    <property type="molecule type" value="Genomic_DNA"/>
</dbReference>
<keyword evidence="3" id="KW-1185">Reference proteome</keyword>
<dbReference type="AlphaFoldDB" id="A0A9X1T829"/>
<proteinExistence type="predicted"/>
<comment type="caution">
    <text evidence="2">The sequence shown here is derived from an EMBL/GenBank/DDBJ whole genome shotgun (WGS) entry which is preliminary data.</text>
</comment>
<feature type="transmembrane region" description="Helical" evidence="1">
    <location>
        <begin position="227"/>
        <end position="245"/>
    </location>
</feature>
<feature type="transmembrane region" description="Helical" evidence="1">
    <location>
        <begin position="352"/>
        <end position="376"/>
    </location>
</feature>
<accession>A0A9X1T829</accession>
<name>A0A9X1T829_9BACT</name>
<dbReference type="Proteomes" id="UP001139700">
    <property type="component" value="Unassembled WGS sequence"/>
</dbReference>
<feature type="transmembrane region" description="Helical" evidence="1">
    <location>
        <begin position="396"/>
        <end position="414"/>
    </location>
</feature>
<gene>
    <name evidence="2" type="ORF">LXM24_06545</name>
</gene>
<organism evidence="2 3">
    <name type="scientific">Dyadobacter fanqingshengii</name>
    <dbReference type="NCBI Taxonomy" id="2906443"/>
    <lineage>
        <taxon>Bacteria</taxon>
        <taxon>Pseudomonadati</taxon>
        <taxon>Bacteroidota</taxon>
        <taxon>Cytophagia</taxon>
        <taxon>Cytophagales</taxon>
        <taxon>Spirosomataceae</taxon>
        <taxon>Dyadobacter</taxon>
    </lineage>
</organism>
<dbReference type="SUPFAM" id="SSF102405">
    <property type="entry name" value="MCP/YpsA-like"/>
    <property type="match status" value="1"/>
</dbReference>
<sequence>MPRIAITGHRNLLEPSNVRESIKHSLTYFKTKYENVEAMSALAVGADTIFVEEAFKQQLPVRYFLPFSITEYRKDFDTAESLALFDQLLYQNKNAHRVVSDLQNFNQAERNEAYLAVGKHLVDEADIILAVWDGQPAIGTGGTGDVVAYARQQGKEVHIIRGLRTQSSQEADEVLFKQLDNAAIRYKERFFQPAWYLGLFLAIVGVVFFAIGLAFEGQNSQSKLNMAGFEVLCIVLSAILIVYIARPFKDRFLDNRRNAEFLRTIRWFKQANVPLPLIDTNSFSRTSKRRKSIAIRPEITALEKVMAGFSANPRDFNDSKRKLWIFAEDQIDYHERKRLRPLQTKEKRIHQILYGLTWVFYLSISFKMVIEIFHFLHEKKWHLPHLPLDINLLLPYLNVLLIVVPSVFAVLESVRAFEEWERNQDEAEKMKGELLEVQNQIFISNEASSLAIASRILRMTLEKENSAWTDRVASLTPGVHI</sequence>
<evidence type="ECO:0000256" key="1">
    <source>
        <dbReference type="SAM" id="Phobius"/>
    </source>
</evidence>
<protein>
    <submittedName>
        <fullName evidence="2">DUF4231 domain-containing protein</fullName>
    </submittedName>
</protein>
<keyword evidence="1" id="KW-0472">Membrane</keyword>
<feature type="transmembrane region" description="Helical" evidence="1">
    <location>
        <begin position="194"/>
        <end position="215"/>
    </location>
</feature>
<keyword evidence="1" id="KW-1133">Transmembrane helix</keyword>
<reference evidence="2" key="1">
    <citation type="submission" date="2021-12" db="EMBL/GenBank/DDBJ databases">
        <title>Novel species in genus Dyadobacter.</title>
        <authorList>
            <person name="Ma C."/>
        </authorList>
    </citation>
    <scope>NUCLEOTIDE SEQUENCE</scope>
    <source>
        <strain evidence="2">CY399</strain>
    </source>
</reference>
<dbReference type="Gene3D" id="3.40.50.450">
    <property type="match status" value="1"/>
</dbReference>
<keyword evidence="1" id="KW-0812">Transmembrane</keyword>
<evidence type="ECO:0000313" key="3">
    <source>
        <dbReference type="Proteomes" id="UP001139700"/>
    </source>
</evidence>
<dbReference type="RefSeq" id="WP_234612179.1">
    <property type="nucleotide sequence ID" value="NZ_CP098806.1"/>
</dbReference>